<dbReference type="CDD" id="cd16843">
    <property type="entry name" value="IgC2_D1_D2_LILR_KIR_like"/>
    <property type="match status" value="1"/>
</dbReference>
<feature type="chain" id="PRO_5046609672" evidence="3">
    <location>
        <begin position="22"/>
        <end position="617"/>
    </location>
</feature>
<dbReference type="RefSeq" id="XP_040589771.1">
    <property type="nucleotide sequence ID" value="XM_040733837.1"/>
</dbReference>
<protein>
    <submittedName>
        <fullName evidence="6">LOW QUALITY PROTEIN: leukocyte immunoglobulin-like receptor subfamily A member 6</fullName>
    </submittedName>
</protein>
<evidence type="ECO:0000256" key="2">
    <source>
        <dbReference type="ARBA" id="ARBA00023319"/>
    </source>
</evidence>
<feature type="domain" description="Ig-like" evidence="4">
    <location>
        <begin position="477"/>
        <end position="549"/>
    </location>
</feature>
<dbReference type="InterPro" id="IPR003599">
    <property type="entry name" value="Ig_sub"/>
</dbReference>
<dbReference type="InterPro" id="IPR013151">
    <property type="entry name" value="Immunoglobulin_dom"/>
</dbReference>
<evidence type="ECO:0000259" key="4">
    <source>
        <dbReference type="PROSITE" id="PS50835"/>
    </source>
</evidence>
<reference evidence="6" key="1">
    <citation type="submission" date="2025-08" db="UniProtKB">
        <authorList>
            <consortium name="RefSeq"/>
        </authorList>
    </citation>
    <scope>IDENTIFICATION</scope>
    <source>
        <tissue evidence="6">Liver</tissue>
    </source>
</reference>
<gene>
    <name evidence="6" type="primary">LOC101823152</name>
</gene>
<evidence type="ECO:0000313" key="5">
    <source>
        <dbReference type="Proteomes" id="UP000886700"/>
    </source>
</evidence>
<dbReference type="Proteomes" id="UP000886700">
    <property type="component" value="Unplaced"/>
</dbReference>
<dbReference type="Gene3D" id="2.60.40.10">
    <property type="entry name" value="Immunoglobulins"/>
    <property type="match status" value="4"/>
</dbReference>
<dbReference type="Pfam" id="PF13895">
    <property type="entry name" value="Ig_2"/>
    <property type="match status" value="1"/>
</dbReference>
<keyword evidence="1" id="KW-1015">Disulfide bond</keyword>
<proteinExistence type="predicted"/>
<dbReference type="GeneID" id="101823152"/>
<evidence type="ECO:0000256" key="3">
    <source>
        <dbReference type="SAM" id="SignalP"/>
    </source>
</evidence>
<dbReference type="InterPro" id="IPR050412">
    <property type="entry name" value="Ig-like_Receptors_ImmuneReg"/>
</dbReference>
<accession>A0ABM2WG59</accession>
<dbReference type="SUPFAM" id="SSF48726">
    <property type="entry name" value="Immunoglobulin"/>
    <property type="match status" value="4"/>
</dbReference>
<keyword evidence="3" id="KW-0732">Signal</keyword>
<dbReference type="InterPro" id="IPR013783">
    <property type="entry name" value="Ig-like_fold"/>
</dbReference>
<dbReference type="PROSITE" id="PS50835">
    <property type="entry name" value="IG_LIKE"/>
    <property type="match status" value="1"/>
</dbReference>
<dbReference type="InterPro" id="IPR036179">
    <property type="entry name" value="Ig-like_dom_sf"/>
</dbReference>
<evidence type="ECO:0000313" key="6">
    <source>
        <dbReference type="RefSeq" id="XP_040589771.1"/>
    </source>
</evidence>
<keyword evidence="5" id="KW-1185">Reference proteome</keyword>
<evidence type="ECO:0000256" key="1">
    <source>
        <dbReference type="ARBA" id="ARBA00023157"/>
    </source>
</evidence>
<dbReference type="InterPro" id="IPR003598">
    <property type="entry name" value="Ig_sub2"/>
</dbReference>
<name>A0ABM2WG59_MESAU</name>
<dbReference type="PANTHER" id="PTHR11738">
    <property type="entry name" value="MHC CLASS I NK CELL RECEPTOR"/>
    <property type="match status" value="1"/>
</dbReference>
<sequence length="617" mass="67731">MMLALLSVVCSGFIWAQGIWAQVVDSKKPLLSAWPSPIVHIGERVTLHCQSELGFETFSLFKEHRGRNLQVKDFDSQQSFVIGPVTTAHAGIYRCQGFYSKSPYGSSELSDSLVVVVTGIYRKPSLLALPSPLVKSGGAVTLKCYSEIVFETFSLVLHRKGLSMDPLYLIGEPYDGGFQANISIAPVTTAHAGTYRCYGSVSHQPYEWSDPSDSLDIKITGPVFQDYILGTSIRISVAGLVLLALLMMLAKVWWSHEGLKTDKENLQNAAGANDRPWDRTDPGSQPITIRNPGLRSCYVSVPSVCGCIGLPLLDATAHDKEHSVFSVHPLGWSVPTATVVSSNCTTGTPGRCVMISTFVVLLHLGLSVETRTTAVAGKFPIPTIWAEPDSVVTKGQAVTIWCLGTPEAQEYYLYKEKSSKPLKTQSLLKPGNKANFSIPFMTEYDAGLYHCNYHSSAGWSEHSDFLELVVTGYYSKPNISALPSSLVTSGGNVTLQCSSHQGYGRYILTKEGEKNVSWTQDSQKQHNGHFLALFPVGPVTSKHRWAFRCYGYYKRTSQMWSVPSETLQLLFSDSYSQDHTVENLIRMAVAGLVLVALGILLFEARYSQRSPHSSAGK</sequence>
<dbReference type="Pfam" id="PF00047">
    <property type="entry name" value="ig"/>
    <property type="match status" value="2"/>
</dbReference>
<dbReference type="SMART" id="SM00409">
    <property type="entry name" value="IG"/>
    <property type="match status" value="4"/>
</dbReference>
<dbReference type="InterPro" id="IPR007110">
    <property type="entry name" value="Ig-like_dom"/>
</dbReference>
<feature type="signal peptide" evidence="3">
    <location>
        <begin position="1"/>
        <end position="21"/>
    </location>
</feature>
<dbReference type="PANTHER" id="PTHR11738:SF187">
    <property type="entry name" value="LEUKOCYTE IMMUNOGLOBULIN-LIKE RECEPTOR SUBFAMILY A MEMBER 6-RELATED"/>
    <property type="match status" value="1"/>
</dbReference>
<keyword evidence="2" id="KW-0393">Immunoglobulin domain</keyword>
<organism evidence="5 6">
    <name type="scientific">Mesocricetus auratus</name>
    <name type="common">Golden hamster</name>
    <dbReference type="NCBI Taxonomy" id="10036"/>
    <lineage>
        <taxon>Eukaryota</taxon>
        <taxon>Metazoa</taxon>
        <taxon>Chordata</taxon>
        <taxon>Craniata</taxon>
        <taxon>Vertebrata</taxon>
        <taxon>Euteleostomi</taxon>
        <taxon>Mammalia</taxon>
        <taxon>Eutheria</taxon>
        <taxon>Euarchontoglires</taxon>
        <taxon>Glires</taxon>
        <taxon>Rodentia</taxon>
        <taxon>Myomorpha</taxon>
        <taxon>Muroidea</taxon>
        <taxon>Cricetidae</taxon>
        <taxon>Cricetinae</taxon>
        <taxon>Mesocricetus</taxon>
    </lineage>
</organism>
<dbReference type="SMART" id="SM00408">
    <property type="entry name" value="IGc2"/>
    <property type="match status" value="3"/>
</dbReference>